<dbReference type="GO" id="GO:0045087">
    <property type="term" value="P:innate immune response"/>
    <property type="evidence" value="ECO:0007669"/>
    <property type="project" value="TreeGrafter"/>
</dbReference>
<dbReference type="Proteomes" id="UP000008281">
    <property type="component" value="Unassembled WGS sequence"/>
</dbReference>
<dbReference type="Pfam" id="PF17906">
    <property type="entry name" value="HTH_48"/>
    <property type="match status" value="1"/>
</dbReference>
<dbReference type="InterPro" id="IPR001810">
    <property type="entry name" value="F-box_dom"/>
</dbReference>
<gene>
    <name evidence="2" type="ORF">CRE_14971</name>
</gene>
<dbReference type="CDD" id="cd22150">
    <property type="entry name" value="F-box_CeFBXA-like"/>
    <property type="match status" value="1"/>
</dbReference>
<sequence>MSEFIRNDPIATRYAILYEFAKGKPIFETYQELCKTLKDNSFDYEEFEFWFMKFARKEFDVNYDRSFDPKCRSFSDLPVDIFNKLGDYLSLDDRYNLRTMSKNIQNNVDSWKPIVDDLFFEEEMSDQERLKYAYLLKNPKLNLYALEVYVDDKRSAELVVSVLKQVNHPVRVQWFIIRTAISEAATIISKLDSKSLECVFIRINDDSVNNMNELLQLEQIERLRDFVISTDLDSSKFPLQSFYNCSVFDICFSEVKHIKPIVSFIKKLLKRSTNLEKCRFCFDYSQNRKKIFKKLFSKLGSGHLETRRVSIPGTKDFYEVSYSDYDLNITRER</sequence>
<accession>E3NF01</accession>
<dbReference type="PROSITE" id="PS50181">
    <property type="entry name" value="FBOX"/>
    <property type="match status" value="1"/>
</dbReference>
<dbReference type="InParanoid" id="E3NF01"/>
<evidence type="ECO:0000259" key="1">
    <source>
        <dbReference type="PROSITE" id="PS50181"/>
    </source>
</evidence>
<keyword evidence="3" id="KW-1185">Reference proteome</keyword>
<proteinExistence type="predicted"/>
<evidence type="ECO:0000313" key="2">
    <source>
        <dbReference type="EMBL" id="EFO95893.1"/>
    </source>
</evidence>
<dbReference type="STRING" id="31234.E3NF01"/>
<reference evidence="2" key="1">
    <citation type="submission" date="2007-07" db="EMBL/GenBank/DDBJ databases">
        <title>PCAP assembly of the Caenorhabditis remanei genome.</title>
        <authorList>
            <consortium name="The Caenorhabditis remanei Sequencing Consortium"/>
            <person name="Wilson R.K."/>
        </authorList>
    </citation>
    <scope>NUCLEOTIDE SEQUENCE [LARGE SCALE GENOMIC DNA]</scope>
    <source>
        <strain evidence="2">PB4641</strain>
    </source>
</reference>
<name>E3NF01_CAERE</name>
<dbReference type="eggNOG" id="ENOG502TJV3">
    <property type="taxonomic scope" value="Eukaryota"/>
</dbReference>
<dbReference type="OrthoDB" id="10034054at2759"/>
<evidence type="ECO:0000313" key="3">
    <source>
        <dbReference type="Proteomes" id="UP000008281"/>
    </source>
</evidence>
<dbReference type="InterPro" id="IPR040161">
    <property type="entry name" value="FB224"/>
</dbReference>
<dbReference type="PANTHER" id="PTHR23015:SF4">
    <property type="entry name" value="DUF38 DOMAIN-CONTAINING PROTEIN-RELATED"/>
    <property type="match status" value="1"/>
</dbReference>
<dbReference type="InterPro" id="IPR041426">
    <property type="entry name" value="Mos1_HTH"/>
</dbReference>
<protein>
    <recommendedName>
        <fullName evidence="1">F-box domain-containing protein</fullName>
    </recommendedName>
</protein>
<organism evidence="3">
    <name type="scientific">Caenorhabditis remanei</name>
    <name type="common">Caenorhabditis vulgaris</name>
    <dbReference type="NCBI Taxonomy" id="31234"/>
    <lineage>
        <taxon>Eukaryota</taxon>
        <taxon>Metazoa</taxon>
        <taxon>Ecdysozoa</taxon>
        <taxon>Nematoda</taxon>
        <taxon>Chromadorea</taxon>
        <taxon>Rhabditida</taxon>
        <taxon>Rhabditina</taxon>
        <taxon>Rhabditomorpha</taxon>
        <taxon>Rhabditoidea</taxon>
        <taxon>Rhabditidae</taxon>
        <taxon>Peloderinae</taxon>
        <taxon>Caenorhabditis</taxon>
    </lineage>
</organism>
<dbReference type="AlphaFoldDB" id="E3NF01"/>
<dbReference type="HOGENOM" id="CLU_030831_3_3_1"/>
<dbReference type="EMBL" id="DS268630">
    <property type="protein sequence ID" value="EFO95893.1"/>
    <property type="molecule type" value="Genomic_DNA"/>
</dbReference>
<feature type="domain" description="F-box" evidence="1">
    <location>
        <begin position="71"/>
        <end position="114"/>
    </location>
</feature>
<dbReference type="PANTHER" id="PTHR23015">
    <property type="entry name" value="UNCHARACTERIZED C.ELEGANS PROTEIN"/>
    <property type="match status" value="1"/>
</dbReference>